<evidence type="ECO:0000313" key="2">
    <source>
        <dbReference type="Proteomes" id="UP001432060"/>
    </source>
</evidence>
<reference evidence="1" key="1">
    <citation type="submission" date="2022-10" db="EMBL/GenBank/DDBJ databases">
        <title>The complete genomes of actinobacterial strains from the NBC collection.</title>
        <authorList>
            <person name="Joergensen T.S."/>
            <person name="Alvarez Arevalo M."/>
            <person name="Sterndorff E.B."/>
            <person name="Faurdal D."/>
            <person name="Vuksanovic O."/>
            <person name="Mourched A.-S."/>
            <person name="Charusanti P."/>
            <person name="Shaw S."/>
            <person name="Blin K."/>
            <person name="Weber T."/>
        </authorList>
    </citation>
    <scope>NUCLEOTIDE SEQUENCE</scope>
    <source>
        <strain evidence="1">NBC_00668</strain>
    </source>
</reference>
<accession>A0ABZ1XDV5</accession>
<organism evidence="1 2">
    <name type="scientific">Streptomyces melanogenes</name>
    <dbReference type="NCBI Taxonomy" id="67326"/>
    <lineage>
        <taxon>Bacteria</taxon>
        <taxon>Bacillati</taxon>
        <taxon>Actinomycetota</taxon>
        <taxon>Actinomycetes</taxon>
        <taxon>Kitasatosporales</taxon>
        <taxon>Streptomycetaceae</taxon>
        <taxon>Streptomyces</taxon>
    </lineage>
</organism>
<evidence type="ECO:0000313" key="1">
    <source>
        <dbReference type="EMBL" id="WUT81051.1"/>
    </source>
</evidence>
<dbReference type="Proteomes" id="UP001432060">
    <property type="component" value="Chromosome"/>
</dbReference>
<gene>
    <name evidence="1" type="ORF">OG515_02045</name>
</gene>
<protein>
    <submittedName>
        <fullName evidence="1">Uncharacterized protein</fullName>
    </submittedName>
</protein>
<dbReference type="RefSeq" id="WP_329395107.1">
    <property type="nucleotide sequence ID" value="NZ_CP109019.1"/>
</dbReference>
<proteinExistence type="predicted"/>
<keyword evidence="2" id="KW-1185">Reference proteome</keyword>
<name>A0ABZ1XDV5_9ACTN</name>
<dbReference type="EMBL" id="CP109019">
    <property type="protein sequence ID" value="WUT81051.1"/>
    <property type="molecule type" value="Genomic_DNA"/>
</dbReference>
<sequence>MLLSPVGVRITGPAPQAWRWSAVMDLQVTDAPVRSTLVRWAARGLSVAAAALDAWVPGSPAEMTVAITTMQGERIESPVFSGAATAYTQREVDLSLGLLARFTRGESSPAALTTWWDDVQPGEVLRSREREAVLEGWLGMA</sequence>